<dbReference type="Proteomes" id="UP000316921">
    <property type="component" value="Chromosome"/>
</dbReference>
<dbReference type="PANTHER" id="PTHR34584">
    <property type="entry name" value="NA(+)/H(+) ANTIPORTER SUBUNIT E1"/>
    <property type="match status" value="1"/>
</dbReference>
<name>A0A518BF14_9BACT</name>
<keyword evidence="3" id="KW-1003">Cell membrane</keyword>
<organism evidence="8 9">
    <name type="scientific">Engelhardtia mirabilis</name>
    <dbReference type="NCBI Taxonomy" id="2528011"/>
    <lineage>
        <taxon>Bacteria</taxon>
        <taxon>Pseudomonadati</taxon>
        <taxon>Planctomycetota</taxon>
        <taxon>Planctomycetia</taxon>
        <taxon>Planctomycetia incertae sedis</taxon>
        <taxon>Engelhardtia</taxon>
    </lineage>
</organism>
<dbReference type="Pfam" id="PF01899">
    <property type="entry name" value="MNHE"/>
    <property type="match status" value="1"/>
</dbReference>
<dbReference type="EMBL" id="CP036287">
    <property type="protein sequence ID" value="QDU65580.1"/>
    <property type="molecule type" value="Genomic_DNA"/>
</dbReference>
<evidence type="ECO:0000256" key="2">
    <source>
        <dbReference type="ARBA" id="ARBA00006228"/>
    </source>
</evidence>
<dbReference type="AlphaFoldDB" id="A0A518BF14"/>
<dbReference type="GO" id="GO:0005886">
    <property type="term" value="C:plasma membrane"/>
    <property type="evidence" value="ECO:0007669"/>
    <property type="project" value="UniProtKB-SubCell"/>
</dbReference>
<evidence type="ECO:0000313" key="8">
    <source>
        <dbReference type="EMBL" id="QDU65580.1"/>
    </source>
</evidence>
<keyword evidence="6 7" id="KW-0472">Membrane</keyword>
<evidence type="ECO:0000256" key="1">
    <source>
        <dbReference type="ARBA" id="ARBA00004651"/>
    </source>
</evidence>
<dbReference type="GO" id="GO:0008324">
    <property type="term" value="F:monoatomic cation transmembrane transporter activity"/>
    <property type="evidence" value="ECO:0007669"/>
    <property type="project" value="InterPro"/>
</dbReference>
<sequence>MLLDTLFIAFAWVLFTGEPTLVNFGFGAMIGFLSMRLVSTDRTLSWRFVKKTPQFIGLALYFFWELVVANLKIARAVLGDPSKLQPAIIAVHLDVDDADEIVTLANLITLTPGTLSLDVSTDRKTLYVHCADCPDPEAMRQEIKAGFEKRVLGVFA</sequence>
<feature type="transmembrane region" description="Helical" evidence="7">
    <location>
        <begin position="6"/>
        <end position="34"/>
    </location>
</feature>
<dbReference type="KEGG" id="pbap:Pla133_06450"/>
<proteinExistence type="inferred from homology"/>
<comment type="similarity">
    <text evidence="2">Belongs to the CPA3 antiporters (TC 2.A.63) subunit E family.</text>
</comment>
<evidence type="ECO:0000313" key="9">
    <source>
        <dbReference type="Proteomes" id="UP000316921"/>
    </source>
</evidence>
<evidence type="ECO:0000256" key="5">
    <source>
        <dbReference type="ARBA" id="ARBA00022989"/>
    </source>
</evidence>
<keyword evidence="9" id="KW-1185">Reference proteome</keyword>
<comment type="subcellular location">
    <subcellularLocation>
        <location evidence="1">Cell membrane</location>
        <topology evidence="1">Multi-pass membrane protein</topology>
    </subcellularLocation>
</comment>
<dbReference type="RefSeq" id="WP_145062337.1">
    <property type="nucleotide sequence ID" value="NZ_CP036287.1"/>
</dbReference>
<dbReference type="InterPro" id="IPR002758">
    <property type="entry name" value="Cation_antiport_E"/>
</dbReference>
<accession>A0A518BF14</accession>
<evidence type="ECO:0000256" key="6">
    <source>
        <dbReference type="ARBA" id="ARBA00023136"/>
    </source>
</evidence>
<dbReference type="PANTHER" id="PTHR34584:SF1">
    <property type="entry name" value="NA(+)_H(+) ANTIPORTER SUBUNIT E1"/>
    <property type="match status" value="1"/>
</dbReference>
<reference evidence="8 9" key="1">
    <citation type="submission" date="2019-02" db="EMBL/GenBank/DDBJ databases">
        <title>Deep-cultivation of Planctomycetes and their phenomic and genomic characterization uncovers novel biology.</title>
        <authorList>
            <person name="Wiegand S."/>
            <person name="Jogler M."/>
            <person name="Boedeker C."/>
            <person name="Pinto D."/>
            <person name="Vollmers J."/>
            <person name="Rivas-Marin E."/>
            <person name="Kohn T."/>
            <person name="Peeters S.H."/>
            <person name="Heuer A."/>
            <person name="Rast P."/>
            <person name="Oberbeckmann S."/>
            <person name="Bunk B."/>
            <person name="Jeske O."/>
            <person name="Meyerdierks A."/>
            <person name="Storesund J.E."/>
            <person name="Kallscheuer N."/>
            <person name="Luecker S."/>
            <person name="Lage O.M."/>
            <person name="Pohl T."/>
            <person name="Merkel B.J."/>
            <person name="Hornburger P."/>
            <person name="Mueller R.-W."/>
            <person name="Bruemmer F."/>
            <person name="Labrenz M."/>
            <person name="Spormann A.M."/>
            <person name="Op den Camp H."/>
            <person name="Overmann J."/>
            <person name="Amann R."/>
            <person name="Jetten M.S.M."/>
            <person name="Mascher T."/>
            <person name="Medema M.H."/>
            <person name="Devos D.P."/>
            <person name="Kaster A.-K."/>
            <person name="Ovreas L."/>
            <person name="Rohde M."/>
            <person name="Galperin M.Y."/>
            <person name="Jogler C."/>
        </authorList>
    </citation>
    <scope>NUCLEOTIDE SEQUENCE [LARGE SCALE GENOMIC DNA]</scope>
    <source>
        <strain evidence="8 9">Pla133</strain>
    </source>
</reference>
<keyword evidence="4 7" id="KW-0812">Transmembrane</keyword>
<gene>
    <name evidence="8" type="primary">mrpE</name>
    <name evidence="8" type="ORF">Pla133_06450</name>
</gene>
<dbReference type="PIRSF" id="PIRSF019239">
    <property type="entry name" value="MrpE"/>
    <property type="match status" value="1"/>
</dbReference>
<protein>
    <submittedName>
        <fullName evidence="8">Na(+)/H(+) antiporter subunit E</fullName>
    </submittedName>
</protein>
<evidence type="ECO:0000256" key="3">
    <source>
        <dbReference type="ARBA" id="ARBA00022475"/>
    </source>
</evidence>
<evidence type="ECO:0000256" key="7">
    <source>
        <dbReference type="SAM" id="Phobius"/>
    </source>
</evidence>
<evidence type="ECO:0000256" key="4">
    <source>
        <dbReference type="ARBA" id="ARBA00022692"/>
    </source>
</evidence>
<keyword evidence="5 7" id="KW-1133">Transmembrane helix</keyword>